<evidence type="ECO:0000313" key="1">
    <source>
        <dbReference type="EMBL" id="GAL92001.1"/>
    </source>
</evidence>
<dbReference type="AlphaFoldDB" id="A0A0A1VRU1"/>
<dbReference type="RefSeq" id="WP_193745595.1">
    <property type="nucleotide sequence ID" value="NZ_BBPA01000018.1"/>
</dbReference>
<evidence type="ECO:0000313" key="2">
    <source>
        <dbReference type="Proteomes" id="UP000030321"/>
    </source>
</evidence>
<comment type="caution">
    <text evidence="1">The sequence shown here is derived from an EMBL/GenBank/DDBJ whole genome shotgun (WGS) entry which is preliminary data.</text>
</comment>
<name>A0A0A1VRU1_MICAE</name>
<reference evidence="2" key="1">
    <citation type="journal article" date="2015" name="Genome">
        <title>Whole Genome Sequence of the Non-Microcystin-Producing Microcystis aeruginosa Strain NIES-44.</title>
        <authorList>
            <person name="Okano K."/>
            <person name="Miyata N."/>
            <person name="Ozaki Y."/>
        </authorList>
    </citation>
    <scope>NUCLEOTIDE SEQUENCE [LARGE SCALE GENOMIC DNA]</scope>
    <source>
        <strain evidence="2">NIES-44</strain>
    </source>
</reference>
<sequence>MNILAMSKSLRDTELNQYNTDDLVDQASETVRQIWFEAKSFKFDPPTIIIVCFRAENHQKKLSER</sequence>
<dbReference type="EMBL" id="BBPA01000018">
    <property type="protein sequence ID" value="GAL92001.1"/>
    <property type="molecule type" value="Genomic_DNA"/>
</dbReference>
<gene>
    <name evidence="1" type="ORF">N44_00289</name>
</gene>
<protein>
    <submittedName>
        <fullName evidence="1">Uncharacterized protein</fullName>
    </submittedName>
</protein>
<organism evidence="1 2">
    <name type="scientific">Microcystis aeruginosa NIES-44</name>
    <dbReference type="NCBI Taxonomy" id="449439"/>
    <lineage>
        <taxon>Bacteria</taxon>
        <taxon>Bacillati</taxon>
        <taxon>Cyanobacteriota</taxon>
        <taxon>Cyanophyceae</taxon>
        <taxon>Oscillatoriophycideae</taxon>
        <taxon>Chroococcales</taxon>
        <taxon>Microcystaceae</taxon>
        <taxon>Microcystis</taxon>
    </lineage>
</organism>
<proteinExistence type="predicted"/>
<accession>A0A0A1VRU1</accession>
<dbReference type="Proteomes" id="UP000030321">
    <property type="component" value="Unassembled WGS sequence"/>
</dbReference>